<comment type="caution">
    <text evidence="1">The sequence shown here is derived from an EMBL/GenBank/DDBJ whole genome shotgun (WGS) entry which is preliminary data.</text>
</comment>
<sequence>MPADIMAFINLIDKENLCSFFKLEDTEAIILPGNKLLPLGGIIAMGFTLHCSLSLMVN</sequence>
<accession>A0A4P5P715</accession>
<gene>
    <name evidence="1" type="ORF">NRIC_14610</name>
</gene>
<dbReference type="EMBL" id="BJCC01000012">
    <property type="protein sequence ID" value="GCF93570.1"/>
    <property type="molecule type" value="Genomic_DNA"/>
</dbReference>
<keyword evidence="2" id="KW-1185">Reference proteome</keyword>
<proteinExistence type="predicted"/>
<name>A0A4P5P715_9ENTE</name>
<dbReference type="Proteomes" id="UP000290567">
    <property type="component" value="Unassembled WGS sequence"/>
</dbReference>
<evidence type="ECO:0000313" key="2">
    <source>
        <dbReference type="Proteomes" id="UP000290567"/>
    </source>
</evidence>
<organism evidence="1 2">
    <name type="scientific">Enterococcus florum</name>
    <dbReference type="NCBI Taxonomy" id="2480627"/>
    <lineage>
        <taxon>Bacteria</taxon>
        <taxon>Bacillati</taxon>
        <taxon>Bacillota</taxon>
        <taxon>Bacilli</taxon>
        <taxon>Lactobacillales</taxon>
        <taxon>Enterococcaceae</taxon>
        <taxon>Enterococcus</taxon>
    </lineage>
</organism>
<evidence type="ECO:0000313" key="1">
    <source>
        <dbReference type="EMBL" id="GCF93570.1"/>
    </source>
</evidence>
<dbReference type="AlphaFoldDB" id="A0A4P5P715"/>
<protein>
    <submittedName>
        <fullName evidence="1">Uncharacterized protein</fullName>
    </submittedName>
</protein>
<reference evidence="2" key="1">
    <citation type="submission" date="2019-02" db="EMBL/GenBank/DDBJ databases">
        <title>Draft genome sequence of Enterococcus sp. Gos25-1.</title>
        <authorList>
            <person name="Tanaka N."/>
            <person name="Shiwa Y."/>
            <person name="Fujita N."/>
        </authorList>
    </citation>
    <scope>NUCLEOTIDE SEQUENCE [LARGE SCALE GENOMIC DNA]</scope>
    <source>
        <strain evidence="2">Gos25-1</strain>
    </source>
</reference>